<feature type="transmembrane region" description="Helical" evidence="1">
    <location>
        <begin position="48"/>
        <end position="66"/>
    </location>
</feature>
<reference evidence="2 3" key="1">
    <citation type="journal article" date="2023" name="Nucleic Acids Res.">
        <title>The hologenome of Daphnia magna reveals possible DNA methylation and microbiome-mediated evolution of the host genome.</title>
        <authorList>
            <person name="Chaturvedi A."/>
            <person name="Li X."/>
            <person name="Dhandapani V."/>
            <person name="Marshall H."/>
            <person name="Kissane S."/>
            <person name="Cuenca-Cambronero M."/>
            <person name="Asole G."/>
            <person name="Calvet F."/>
            <person name="Ruiz-Romero M."/>
            <person name="Marangio P."/>
            <person name="Guigo R."/>
            <person name="Rago D."/>
            <person name="Mirbahai L."/>
            <person name="Eastwood N."/>
            <person name="Colbourne J.K."/>
            <person name="Zhou J."/>
            <person name="Mallon E."/>
            <person name="Orsini L."/>
        </authorList>
    </citation>
    <scope>NUCLEOTIDE SEQUENCE [LARGE SCALE GENOMIC DNA]</scope>
    <source>
        <strain evidence="2">LRV0_1</strain>
    </source>
</reference>
<evidence type="ECO:0000256" key="1">
    <source>
        <dbReference type="SAM" id="Phobius"/>
    </source>
</evidence>
<keyword evidence="1" id="KW-0472">Membrane</keyword>
<keyword evidence="3" id="KW-1185">Reference proteome</keyword>
<comment type="caution">
    <text evidence="2">The sequence shown here is derived from an EMBL/GenBank/DDBJ whole genome shotgun (WGS) entry which is preliminary data.</text>
</comment>
<evidence type="ECO:0000313" key="2">
    <source>
        <dbReference type="EMBL" id="KAK4014027.1"/>
    </source>
</evidence>
<gene>
    <name evidence="2" type="ORF">OUZ56_026573</name>
</gene>
<proteinExistence type="predicted"/>
<dbReference type="Proteomes" id="UP001234178">
    <property type="component" value="Unassembled WGS sequence"/>
</dbReference>
<protein>
    <submittedName>
        <fullName evidence="2">Uncharacterized protein</fullName>
    </submittedName>
</protein>
<organism evidence="2 3">
    <name type="scientific">Daphnia magna</name>
    <dbReference type="NCBI Taxonomy" id="35525"/>
    <lineage>
        <taxon>Eukaryota</taxon>
        <taxon>Metazoa</taxon>
        <taxon>Ecdysozoa</taxon>
        <taxon>Arthropoda</taxon>
        <taxon>Crustacea</taxon>
        <taxon>Branchiopoda</taxon>
        <taxon>Diplostraca</taxon>
        <taxon>Cladocera</taxon>
        <taxon>Anomopoda</taxon>
        <taxon>Daphniidae</taxon>
        <taxon>Daphnia</taxon>
    </lineage>
</organism>
<keyword evidence="1" id="KW-0812">Transmembrane</keyword>
<evidence type="ECO:0000313" key="3">
    <source>
        <dbReference type="Proteomes" id="UP001234178"/>
    </source>
</evidence>
<name>A0ABQ9ZM72_9CRUS</name>
<accession>A0ABQ9ZM72</accession>
<keyword evidence="1" id="KW-1133">Transmembrane helix</keyword>
<dbReference type="EMBL" id="JAOYFB010000004">
    <property type="protein sequence ID" value="KAK4014027.1"/>
    <property type="molecule type" value="Genomic_DNA"/>
</dbReference>
<sequence length="97" mass="11094">MSEVLNASGWANLDMESGGDIGQLNYRSGRGQRRSQIFRLYQTDHVDYNHFVTIITKFYAMIITFLNMPYGTMDRASASDLLHFLCFSFGLLEVDNV</sequence>